<dbReference type="RefSeq" id="WP_222012539.1">
    <property type="nucleotide sequence ID" value="NZ_JABTXI010000020.1"/>
</dbReference>
<gene>
    <name evidence="2" type="ORF">HJA87_30615</name>
</gene>
<proteinExistence type="predicted"/>
<feature type="transmembrane region" description="Helical" evidence="1">
    <location>
        <begin position="37"/>
        <end position="55"/>
    </location>
</feature>
<reference evidence="2 3" key="1">
    <citation type="submission" date="2020-06" db="EMBL/GenBank/DDBJ databases">
        <title>Global-level population genomics: horizontal gene transfer, symbiosis and evolution in Rhizobia.</title>
        <authorList>
            <person name="Gai Y."/>
        </authorList>
    </citation>
    <scope>NUCLEOTIDE SEQUENCE [LARGE SCALE GENOMIC DNA]</scope>
    <source>
        <strain evidence="2 3">PLR6_1b</strain>
    </source>
</reference>
<keyword evidence="1 2" id="KW-0812">Transmembrane</keyword>
<evidence type="ECO:0000256" key="1">
    <source>
        <dbReference type="SAM" id="Phobius"/>
    </source>
</evidence>
<organism evidence="2 3">
    <name type="scientific">Rhizobium bangladeshense</name>
    <dbReference type="NCBI Taxonomy" id="1138189"/>
    <lineage>
        <taxon>Bacteria</taxon>
        <taxon>Pseudomonadati</taxon>
        <taxon>Pseudomonadota</taxon>
        <taxon>Alphaproteobacteria</taxon>
        <taxon>Hyphomicrobiales</taxon>
        <taxon>Rhizobiaceae</taxon>
        <taxon>Rhizobium/Agrobacterium group</taxon>
        <taxon>Rhizobium</taxon>
    </lineage>
</organism>
<keyword evidence="1" id="KW-1133">Transmembrane helix</keyword>
<evidence type="ECO:0000313" key="2">
    <source>
        <dbReference type="EMBL" id="MBY3594184.1"/>
    </source>
</evidence>
<keyword evidence="3" id="KW-1185">Reference proteome</keyword>
<keyword evidence="1" id="KW-0472">Membrane</keyword>
<dbReference type="EMBL" id="JABTXI010000020">
    <property type="protein sequence ID" value="MBY3594184.1"/>
    <property type="molecule type" value="Genomic_DNA"/>
</dbReference>
<dbReference type="Proteomes" id="UP000720124">
    <property type="component" value="Unassembled WGS sequence"/>
</dbReference>
<evidence type="ECO:0000313" key="3">
    <source>
        <dbReference type="Proteomes" id="UP000720124"/>
    </source>
</evidence>
<sequence length="71" mass="8101">MNVIGIKYFWQPMALLFIGLKLTGYIDWSWWLVLLPVYWKIAFAFGLVALAVPYGRNGVVALNKFLDCSST</sequence>
<comment type="caution">
    <text evidence="2">The sequence shown here is derived from an EMBL/GenBank/DDBJ whole genome shotgun (WGS) entry which is preliminary data.</text>
</comment>
<protein>
    <submittedName>
        <fullName evidence="2">Transmembrane Fragile-X-F protein</fullName>
    </submittedName>
</protein>
<accession>A0ABS7LS16</accession>
<name>A0ABS7LS16_9HYPH</name>